<proteinExistence type="predicted"/>
<evidence type="ECO:0000313" key="2">
    <source>
        <dbReference type="Proteomes" id="UP001383192"/>
    </source>
</evidence>
<reference evidence="1 2" key="1">
    <citation type="submission" date="2024-01" db="EMBL/GenBank/DDBJ databases">
        <title>A draft genome for a cacao thread blight-causing isolate of Paramarasmius palmivorus.</title>
        <authorList>
            <person name="Baruah I.K."/>
            <person name="Bukari Y."/>
            <person name="Amoako-Attah I."/>
            <person name="Meinhardt L.W."/>
            <person name="Bailey B.A."/>
            <person name="Cohen S.P."/>
        </authorList>
    </citation>
    <scope>NUCLEOTIDE SEQUENCE [LARGE SCALE GENOMIC DNA]</scope>
    <source>
        <strain evidence="1 2">GH-12</strain>
    </source>
</reference>
<keyword evidence="2" id="KW-1185">Reference proteome</keyword>
<dbReference type="AlphaFoldDB" id="A0AAW0AUT0"/>
<gene>
    <name evidence="1" type="ORF">VNI00_018874</name>
</gene>
<accession>A0AAW0AUT0</accession>
<sequence>MSLPLISRKIPNQFTQGYQLSLFLSRPETRPEGRAPPSLQYGELHTYLFETPLQERQSHHSHVWLARPSDSQFNGRVVIKIITASQRSAVQVAAMKSVYKELPDLQGNGIPYLFAETTMETPWGENADVLAIEYIPKTFLEFTSELDTGEHKEFHDITKYAAMVREATEMLDTAHRKDIAHSDMRQCHALFDGKRMVLIDWANYLRVPVQGLPDMEDAYKFSDLWEVLLCFFQSEMHDEAIKKWIKLNEPSIVAKLGPFADSVLSPRSEEDEL</sequence>
<dbReference type="InterPro" id="IPR011009">
    <property type="entry name" value="Kinase-like_dom_sf"/>
</dbReference>
<dbReference type="SUPFAM" id="SSF56112">
    <property type="entry name" value="Protein kinase-like (PK-like)"/>
    <property type="match status" value="1"/>
</dbReference>
<evidence type="ECO:0008006" key="3">
    <source>
        <dbReference type="Google" id="ProtNLM"/>
    </source>
</evidence>
<dbReference type="EMBL" id="JAYKXP010000281">
    <property type="protein sequence ID" value="KAK7016451.1"/>
    <property type="molecule type" value="Genomic_DNA"/>
</dbReference>
<dbReference type="Proteomes" id="UP001383192">
    <property type="component" value="Unassembled WGS sequence"/>
</dbReference>
<name>A0AAW0AUT0_9AGAR</name>
<organism evidence="1 2">
    <name type="scientific">Paramarasmius palmivorus</name>
    <dbReference type="NCBI Taxonomy" id="297713"/>
    <lineage>
        <taxon>Eukaryota</taxon>
        <taxon>Fungi</taxon>
        <taxon>Dikarya</taxon>
        <taxon>Basidiomycota</taxon>
        <taxon>Agaricomycotina</taxon>
        <taxon>Agaricomycetes</taxon>
        <taxon>Agaricomycetidae</taxon>
        <taxon>Agaricales</taxon>
        <taxon>Marasmiineae</taxon>
        <taxon>Marasmiaceae</taxon>
        <taxon>Paramarasmius</taxon>
    </lineage>
</organism>
<evidence type="ECO:0000313" key="1">
    <source>
        <dbReference type="EMBL" id="KAK7016451.1"/>
    </source>
</evidence>
<comment type="caution">
    <text evidence="1">The sequence shown here is derived from an EMBL/GenBank/DDBJ whole genome shotgun (WGS) entry which is preliminary data.</text>
</comment>
<protein>
    <recommendedName>
        <fullName evidence="3">Protein kinase domain-containing protein</fullName>
    </recommendedName>
</protein>